<name>A0A8B7BX00_PHODC</name>
<dbReference type="Proteomes" id="UP000228380">
    <property type="component" value="Chromosome 6"/>
</dbReference>
<proteinExistence type="predicted"/>
<evidence type="ECO:0000256" key="1">
    <source>
        <dbReference type="ARBA" id="ARBA00022737"/>
    </source>
</evidence>
<protein>
    <submittedName>
        <fullName evidence="5">Pentatricopeptide repeat-containing protein At5g66520-like</fullName>
    </submittedName>
</protein>
<feature type="repeat" description="PPR" evidence="2">
    <location>
        <begin position="376"/>
        <end position="411"/>
    </location>
</feature>
<dbReference type="FunFam" id="1.25.40.10:FF:000348">
    <property type="entry name" value="Pentatricopeptide repeat-containing protein chloroplastic"/>
    <property type="match status" value="1"/>
</dbReference>
<sequence>MARGEAVFSEFVRGFETRENGFLLQPSNSRDLQQRLFSMLQGCKSMRELARLHAQLLVNGFSQKNFLITKLLSFCVSSNNLYHATQAFDMVKEPSTILCNQMIGAFSRSATPETALRFYNRMRASAMAQPNSFTFAFLLGACAAAGTSLLKQGEQLHARILSAGFGVDVYVQTNLVNMYAAAADSATIEKARKVFDDMPHRNVVSWNAMLAGYLRSGDAPSAFRLFDQMPERNAVSWTTMIAGCAQSGRSRQALTLFREMRRARIGADQVTFVAALSACAELGDLEMGRWIHSRIDRGASVGERRLVSLNNALIHMYAKCGAVQDAYRVFQEMPRRSTVSWTTMIAGLTIHGHGDDALHLFRTMQCMKEAKGEKPDAVTFIAVLNACCRTGRIDEGYRFFEQISQVYGIRPSIEHYGCMVDMLSRAGRLSEAWQLAKTMPMQPNEAVWGALLNGCRARRDVKLASQVVDRLMELELEPAHAAGYLVILSNAYAAAGKWDEVRRVRERMVKMGLSKPPGRSWVHVNGVLHSFVAGDRSHRRASDIYRMVGEIAARAKLEGIAPDTSQVLLDVEEEEEREAFLQHHSEKLAIAFGLISIPDVGEPIRVTSNLCICSDCHSTAKFVSKAFGREIVVRDQNLFHHFVDGCCSCKDYW</sequence>
<dbReference type="Pfam" id="PF20431">
    <property type="entry name" value="E_motif"/>
    <property type="match status" value="1"/>
</dbReference>
<feature type="domain" description="DYW" evidence="3">
    <location>
        <begin position="559"/>
        <end position="653"/>
    </location>
</feature>
<dbReference type="InterPro" id="IPR046848">
    <property type="entry name" value="E_motif"/>
</dbReference>
<accession>A0A8B7BX00</accession>
<dbReference type="OrthoDB" id="736185at2759"/>
<evidence type="ECO:0000256" key="2">
    <source>
        <dbReference type="PROSITE-ProRule" id="PRU00708"/>
    </source>
</evidence>
<organism evidence="4 5">
    <name type="scientific">Phoenix dactylifera</name>
    <name type="common">Date palm</name>
    <dbReference type="NCBI Taxonomy" id="42345"/>
    <lineage>
        <taxon>Eukaryota</taxon>
        <taxon>Viridiplantae</taxon>
        <taxon>Streptophyta</taxon>
        <taxon>Embryophyta</taxon>
        <taxon>Tracheophyta</taxon>
        <taxon>Spermatophyta</taxon>
        <taxon>Magnoliopsida</taxon>
        <taxon>Liliopsida</taxon>
        <taxon>Arecaceae</taxon>
        <taxon>Coryphoideae</taxon>
        <taxon>Phoeniceae</taxon>
        <taxon>Phoenix</taxon>
    </lineage>
</organism>
<dbReference type="Pfam" id="PF13041">
    <property type="entry name" value="PPR_2"/>
    <property type="match status" value="2"/>
</dbReference>
<keyword evidence="4" id="KW-1185">Reference proteome</keyword>
<dbReference type="FunFam" id="1.25.40.10:FF:000184">
    <property type="entry name" value="Pentatricopeptide repeat-containing protein, chloroplastic"/>
    <property type="match status" value="1"/>
</dbReference>
<dbReference type="GO" id="GO:0009451">
    <property type="term" value="P:RNA modification"/>
    <property type="evidence" value="ECO:0007669"/>
    <property type="project" value="InterPro"/>
</dbReference>
<feature type="repeat" description="PPR" evidence="2">
    <location>
        <begin position="233"/>
        <end position="267"/>
    </location>
</feature>
<evidence type="ECO:0000313" key="4">
    <source>
        <dbReference type="Proteomes" id="UP000228380"/>
    </source>
</evidence>
<dbReference type="KEGG" id="pda:103705200"/>
<reference evidence="5" key="2">
    <citation type="submission" date="2025-08" db="UniProtKB">
        <authorList>
            <consortium name="RefSeq"/>
        </authorList>
    </citation>
    <scope>IDENTIFICATION</scope>
    <source>
        <tissue evidence="5">Young leaves</tissue>
    </source>
</reference>
<dbReference type="GO" id="GO:0003723">
    <property type="term" value="F:RNA binding"/>
    <property type="evidence" value="ECO:0007669"/>
    <property type="project" value="InterPro"/>
</dbReference>
<feature type="repeat" description="PPR" evidence="2">
    <location>
        <begin position="306"/>
        <end position="340"/>
    </location>
</feature>
<feature type="repeat" description="PPR" evidence="2">
    <location>
        <begin position="202"/>
        <end position="232"/>
    </location>
</feature>
<dbReference type="Gene3D" id="1.25.40.10">
    <property type="entry name" value="Tetratricopeptide repeat domain"/>
    <property type="match status" value="3"/>
</dbReference>
<gene>
    <name evidence="5" type="primary">LOC103705200</name>
</gene>
<dbReference type="AlphaFoldDB" id="A0A8B7BX00"/>
<dbReference type="PROSITE" id="PS51375">
    <property type="entry name" value="PPR"/>
    <property type="match status" value="4"/>
</dbReference>
<dbReference type="InterPro" id="IPR011990">
    <property type="entry name" value="TPR-like_helical_dom_sf"/>
</dbReference>
<reference evidence="4" key="1">
    <citation type="journal article" date="2019" name="Nat. Commun.">
        <title>Genome-wide association mapping of date palm fruit traits.</title>
        <authorList>
            <person name="Hazzouri K.M."/>
            <person name="Gros-Balthazard M."/>
            <person name="Flowers J.M."/>
            <person name="Copetti D."/>
            <person name="Lemansour A."/>
            <person name="Lebrun M."/>
            <person name="Masmoudi K."/>
            <person name="Ferrand S."/>
            <person name="Dhar M.I."/>
            <person name="Fresquez Z.A."/>
            <person name="Rosas U."/>
            <person name="Zhang J."/>
            <person name="Talag J."/>
            <person name="Lee S."/>
            <person name="Kudrna D."/>
            <person name="Powell R.F."/>
            <person name="Leitch I.J."/>
            <person name="Krueger R.R."/>
            <person name="Wing R.A."/>
            <person name="Amiri K.M.A."/>
            <person name="Purugganan M.D."/>
        </authorList>
    </citation>
    <scope>NUCLEOTIDE SEQUENCE [LARGE SCALE GENOMIC DNA]</scope>
    <source>
        <strain evidence="4">cv. Khalas</strain>
    </source>
</reference>
<dbReference type="PANTHER" id="PTHR47926">
    <property type="entry name" value="PENTATRICOPEPTIDE REPEAT-CONTAINING PROTEIN"/>
    <property type="match status" value="1"/>
</dbReference>
<dbReference type="InterPro" id="IPR002885">
    <property type="entry name" value="PPR_rpt"/>
</dbReference>
<dbReference type="GeneID" id="103705200"/>
<dbReference type="InterPro" id="IPR032867">
    <property type="entry name" value="DYW_dom"/>
</dbReference>
<dbReference type="RefSeq" id="XP_008787062.2">
    <property type="nucleotide sequence ID" value="XM_008788840.3"/>
</dbReference>
<evidence type="ECO:0000313" key="5">
    <source>
        <dbReference type="RefSeq" id="XP_008787062.2"/>
    </source>
</evidence>
<dbReference type="PANTHER" id="PTHR47926:SF526">
    <property type="entry name" value="PENTACOTRIPEPTIDE-REPEAT REGION OF PRORP DOMAIN-CONTAINING PROTEIN"/>
    <property type="match status" value="1"/>
</dbReference>
<dbReference type="NCBIfam" id="TIGR00756">
    <property type="entry name" value="PPR"/>
    <property type="match status" value="4"/>
</dbReference>
<keyword evidence="1" id="KW-0677">Repeat</keyword>
<dbReference type="Pfam" id="PF01535">
    <property type="entry name" value="PPR"/>
    <property type="match status" value="2"/>
</dbReference>
<evidence type="ECO:0000259" key="3">
    <source>
        <dbReference type="Pfam" id="PF14432"/>
    </source>
</evidence>
<dbReference type="InterPro" id="IPR046960">
    <property type="entry name" value="PPR_At4g14850-like_plant"/>
</dbReference>
<dbReference type="GO" id="GO:0008270">
    <property type="term" value="F:zinc ion binding"/>
    <property type="evidence" value="ECO:0007669"/>
    <property type="project" value="InterPro"/>
</dbReference>
<dbReference type="Pfam" id="PF14432">
    <property type="entry name" value="DYW_deaminase"/>
    <property type="match status" value="1"/>
</dbReference>